<feature type="compositionally biased region" description="Polar residues" evidence="1">
    <location>
        <begin position="44"/>
        <end position="62"/>
    </location>
</feature>
<organism evidence="2 3">
    <name type="scientific">Selenomonas noxia F0398</name>
    <dbReference type="NCBI Taxonomy" id="702437"/>
    <lineage>
        <taxon>Bacteria</taxon>
        <taxon>Bacillati</taxon>
        <taxon>Bacillota</taxon>
        <taxon>Negativicutes</taxon>
        <taxon>Selenomonadales</taxon>
        <taxon>Selenomonadaceae</taxon>
        <taxon>Selenomonas</taxon>
    </lineage>
</organism>
<protein>
    <recommendedName>
        <fullName evidence="4">Flagellar protein FlaG</fullName>
    </recommendedName>
</protein>
<dbReference type="PANTHER" id="PTHR37166">
    <property type="entry name" value="PROTEIN FLAG"/>
    <property type="match status" value="1"/>
</dbReference>
<reference evidence="2 3" key="1">
    <citation type="submission" date="2011-08" db="EMBL/GenBank/DDBJ databases">
        <title>The Genome Sequence of Selenomonas noxia F0398.</title>
        <authorList>
            <consortium name="The Broad Institute Genome Sequencing Platform"/>
            <person name="Earl A."/>
            <person name="Ward D."/>
            <person name="Feldgarden M."/>
            <person name="Gevers D."/>
            <person name="Izard J."/>
            <person name="Ganesan A."/>
            <person name="Blanton J.M."/>
            <person name="Baranova O.V."/>
            <person name="Tanner A.C."/>
            <person name="Dewhirst F.E."/>
            <person name="Young S.K."/>
            <person name="Zeng Q."/>
            <person name="Gargeya S."/>
            <person name="Fitzgerald M."/>
            <person name="Haas B."/>
            <person name="Abouelleil A."/>
            <person name="Alvarado L."/>
            <person name="Arachchi H.M."/>
            <person name="Berlin A."/>
            <person name="Brown A."/>
            <person name="Chapman S.B."/>
            <person name="Chen Z."/>
            <person name="Dunbar C."/>
            <person name="Freedman E."/>
            <person name="Gearin G."/>
            <person name="Gellesch M."/>
            <person name="Goldberg J."/>
            <person name="Griggs A."/>
            <person name="Gujja S."/>
            <person name="Heiman D."/>
            <person name="Howarth C."/>
            <person name="Larson L."/>
            <person name="Lui A."/>
            <person name="MacDonald P.J.P."/>
            <person name="Montmayeur A."/>
            <person name="Murphy C."/>
            <person name="Neiman D."/>
            <person name="Pearson M."/>
            <person name="Priest M."/>
            <person name="Roberts A."/>
            <person name="Saif S."/>
            <person name="Shea T."/>
            <person name="Shenoy N."/>
            <person name="Sisk P."/>
            <person name="Stolte C."/>
            <person name="Sykes S."/>
            <person name="Wortman J."/>
            <person name="Nusbaum C."/>
            <person name="Birren B."/>
        </authorList>
    </citation>
    <scope>NUCLEOTIDE SEQUENCE [LARGE SCALE GENOMIC DNA]</scope>
    <source>
        <strain evidence="2 3">F0398</strain>
    </source>
</reference>
<feature type="region of interest" description="Disordered" evidence="1">
    <location>
        <begin position="38"/>
        <end position="84"/>
    </location>
</feature>
<dbReference type="InterPro" id="IPR035924">
    <property type="entry name" value="FlaG-like_sf"/>
</dbReference>
<accession>A0ABP2MSS2</accession>
<name>A0ABP2MSS2_9FIRM</name>
<dbReference type="Gene3D" id="3.30.160.170">
    <property type="entry name" value="FlaG-like"/>
    <property type="match status" value="1"/>
</dbReference>
<dbReference type="EMBL" id="ADGH01000003">
    <property type="protein sequence ID" value="EHG25987.1"/>
    <property type="molecule type" value="Genomic_DNA"/>
</dbReference>
<dbReference type="InterPro" id="IPR005186">
    <property type="entry name" value="FlaG"/>
</dbReference>
<evidence type="ECO:0000313" key="2">
    <source>
        <dbReference type="EMBL" id="EHG25987.1"/>
    </source>
</evidence>
<dbReference type="Proteomes" id="UP000003175">
    <property type="component" value="Unassembled WGS sequence"/>
</dbReference>
<dbReference type="Pfam" id="PF03646">
    <property type="entry name" value="FlaG"/>
    <property type="match status" value="1"/>
</dbReference>
<gene>
    <name evidence="2" type="ORF">HMPREF9432_00488</name>
</gene>
<dbReference type="PANTHER" id="PTHR37166:SF1">
    <property type="entry name" value="PROTEIN FLAG"/>
    <property type="match status" value="1"/>
</dbReference>
<sequence>MGTPDAFPVHMEECLMTVGSVQDVMLAAVAVSSMDGYDAPQPNAAESSVQDSPQQTAMNETSAADAAQKQEQDACAQAQHEPLTEEQTSFITEQLNEIMRNIDVNLQFQYHKEVNFMSVRMLDKKTGEVLREVPPEAMVEHMIKVHDWIGAFLDKTA</sequence>
<comment type="caution">
    <text evidence="2">The sequence shown here is derived from an EMBL/GenBank/DDBJ whole genome shotgun (WGS) entry which is preliminary data.</text>
</comment>
<evidence type="ECO:0000313" key="3">
    <source>
        <dbReference type="Proteomes" id="UP000003175"/>
    </source>
</evidence>
<proteinExistence type="predicted"/>
<dbReference type="SUPFAM" id="SSF160214">
    <property type="entry name" value="FlaG-like"/>
    <property type="match status" value="1"/>
</dbReference>
<feature type="compositionally biased region" description="Low complexity" evidence="1">
    <location>
        <begin position="63"/>
        <end position="79"/>
    </location>
</feature>
<keyword evidence="3" id="KW-1185">Reference proteome</keyword>
<evidence type="ECO:0008006" key="4">
    <source>
        <dbReference type="Google" id="ProtNLM"/>
    </source>
</evidence>
<evidence type="ECO:0000256" key="1">
    <source>
        <dbReference type="SAM" id="MobiDB-lite"/>
    </source>
</evidence>